<organism evidence="13 14">
    <name type="scientific">Sporolactobacillus kofuensis</name>
    <dbReference type="NCBI Taxonomy" id="269672"/>
    <lineage>
        <taxon>Bacteria</taxon>
        <taxon>Bacillati</taxon>
        <taxon>Bacillota</taxon>
        <taxon>Bacilli</taxon>
        <taxon>Bacillales</taxon>
        <taxon>Sporolactobacillaceae</taxon>
        <taxon>Sporolactobacillus</taxon>
    </lineage>
</organism>
<evidence type="ECO:0000256" key="5">
    <source>
        <dbReference type="ARBA" id="ARBA00022448"/>
    </source>
</evidence>
<evidence type="ECO:0000256" key="11">
    <source>
        <dbReference type="SAM" id="Phobius"/>
    </source>
</evidence>
<evidence type="ECO:0000256" key="7">
    <source>
        <dbReference type="ARBA" id="ARBA00022692"/>
    </source>
</evidence>
<keyword evidence="8 11" id="KW-1133">Transmembrane helix</keyword>
<dbReference type="InterPro" id="IPR003838">
    <property type="entry name" value="ABC3_permease_C"/>
</dbReference>
<comment type="subunit">
    <text evidence="3">The complex is composed of two ATP-binding proteins (HrtA), two transmembrane proteins (HrtB) and a solute-binding protein.</text>
</comment>
<feature type="domain" description="ABC3 transporter permease C-terminal" evidence="12">
    <location>
        <begin position="253"/>
        <end position="363"/>
    </location>
</feature>
<dbReference type="PANTHER" id="PTHR43738:SF1">
    <property type="entry name" value="HEMIN TRANSPORT SYSTEM PERMEASE PROTEIN HRTB-RELATED"/>
    <property type="match status" value="1"/>
</dbReference>
<comment type="caution">
    <text evidence="13">The sequence shown here is derived from an EMBL/GenBank/DDBJ whole genome shotgun (WGS) entry which is preliminary data.</text>
</comment>
<evidence type="ECO:0000256" key="2">
    <source>
        <dbReference type="ARBA" id="ARBA00008697"/>
    </source>
</evidence>
<evidence type="ECO:0000256" key="4">
    <source>
        <dbReference type="ARBA" id="ARBA00016962"/>
    </source>
</evidence>
<keyword evidence="5" id="KW-0813">Transport</keyword>
<feature type="transmembrane region" description="Helical" evidence="11">
    <location>
        <begin position="293"/>
        <end position="321"/>
    </location>
</feature>
<evidence type="ECO:0000256" key="9">
    <source>
        <dbReference type="ARBA" id="ARBA00023136"/>
    </source>
</evidence>
<comment type="subcellular location">
    <subcellularLocation>
        <location evidence="1">Cell membrane</location>
        <topology evidence="1">Multi-pass membrane protein</topology>
    </subcellularLocation>
</comment>
<evidence type="ECO:0000313" key="14">
    <source>
        <dbReference type="Proteomes" id="UP001596267"/>
    </source>
</evidence>
<dbReference type="InterPro" id="IPR051125">
    <property type="entry name" value="ABC-4/HrtB_transporter"/>
</dbReference>
<name>A0ABW1WGK7_9BACL</name>
<sequence>MYLSWKEICHSKGRFFFMMLIIALLSYLVFFISGLANGLSSDNASAIEKYSHQTFILQKDADQRINRSALTSDTVNRLRDKLGTDRTHPLNLLTTTGNKVNKEQKIDLTFFNGQPSQSSSVTLIDGKQPNKASTVDIIIDQSIQKSGVHLGDRIKDQLSGLTFRIVGLTKHTTYSHMPVAYLNQAEWHLLSKKAALNSARPLESAAVLTSLSVQEAKELTHGLPLSQDVQVLSAADVIKSLPGYSAEQSSLTMMISFLFLISVFILGVFFYIITVQKRSQFGLLKAIGTGTAYLARSLLFQTLIVLVISLGISLLLTWITALVLPSGMPFALSLATIGTRLAAFFVISMISILLSIYQIIKIDTLSALEGR</sequence>
<feature type="transmembrane region" description="Helical" evidence="11">
    <location>
        <begin position="341"/>
        <end position="360"/>
    </location>
</feature>
<comment type="function">
    <text evidence="10">Part of the ABC transporter complex hrt involved in hemin import. Responsible for the translocation of the substrate across the membrane.</text>
</comment>
<accession>A0ABW1WGK7</accession>
<keyword evidence="7 11" id="KW-0812">Transmembrane</keyword>
<dbReference type="RefSeq" id="WP_253053461.1">
    <property type="nucleotide sequence ID" value="NZ_JAMXWN010000004.1"/>
</dbReference>
<evidence type="ECO:0000256" key="8">
    <source>
        <dbReference type="ARBA" id="ARBA00022989"/>
    </source>
</evidence>
<keyword evidence="9 11" id="KW-0472">Membrane</keyword>
<proteinExistence type="inferred from homology"/>
<dbReference type="Pfam" id="PF02687">
    <property type="entry name" value="FtsX"/>
    <property type="match status" value="1"/>
</dbReference>
<gene>
    <name evidence="13" type="ORF">ACFP7A_06860</name>
</gene>
<evidence type="ECO:0000256" key="6">
    <source>
        <dbReference type="ARBA" id="ARBA00022475"/>
    </source>
</evidence>
<keyword evidence="14" id="KW-1185">Reference proteome</keyword>
<comment type="similarity">
    <text evidence="2">Belongs to the ABC-4 integral membrane protein family. HrtB subfamily.</text>
</comment>
<evidence type="ECO:0000313" key="13">
    <source>
        <dbReference type="EMBL" id="MFC6386314.1"/>
    </source>
</evidence>
<dbReference type="PANTHER" id="PTHR43738">
    <property type="entry name" value="ABC TRANSPORTER, MEMBRANE PROTEIN"/>
    <property type="match status" value="1"/>
</dbReference>
<evidence type="ECO:0000259" key="12">
    <source>
        <dbReference type="Pfam" id="PF02687"/>
    </source>
</evidence>
<dbReference type="EMBL" id="JBHSTQ010000005">
    <property type="protein sequence ID" value="MFC6386314.1"/>
    <property type="molecule type" value="Genomic_DNA"/>
</dbReference>
<reference evidence="14" key="1">
    <citation type="journal article" date="2019" name="Int. J. Syst. Evol. Microbiol.">
        <title>The Global Catalogue of Microorganisms (GCM) 10K type strain sequencing project: providing services to taxonomists for standard genome sequencing and annotation.</title>
        <authorList>
            <consortium name="The Broad Institute Genomics Platform"/>
            <consortium name="The Broad Institute Genome Sequencing Center for Infectious Disease"/>
            <person name="Wu L."/>
            <person name="Ma J."/>
        </authorList>
    </citation>
    <scope>NUCLEOTIDE SEQUENCE [LARGE SCALE GENOMIC DNA]</scope>
    <source>
        <strain evidence="14">CCUG 42001</strain>
    </source>
</reference>
<evidence type="ECO:0000256" key="3">
    <source>
        <dbReference type="ARBA" id="ARBA00011131"/>
    </source>
</evidence>
<feature type="transmembrane region" description="Helical" evidence="11">
    <location>
        <begin position="251"/>
        <end position="273"/>
    </location>
</feature>
<protein>
    <recommendedName>
        <fullName evidence="4">Putative hemin transport system permease protein HrtB</fullName>
    </recommendedName>
</protein>
<dbReference type="Proteomes" id="UP001596267">
    <property type="component" value="Unassembled WGS sequence"/>
</dbReference>
<evidence type="ECO:0000256" key="1">
    <source>
        <dbReference type="ARBA" id="ARBA00004651"/>
    </source>
</evidence>
<evidence type="ECO:0000256" key="10">
    <source>
        <dbReference type="ARBA" id="ARBA00024973"/>
    </source>
</evidence>
<keyword evidence="6" id="KW-1003">Cell membrane</keyword>